<feature type="domain" description="Partial AB-hydrolase lipase" evidence="5">
    <location>
        <begin position="45"/>
        <end position="99"/>
    </location>
</feature>
<proteinExistence type="inferred from homology"/>
<keyword evidence="4" id="KW-0732">Signal</keyword>
<dbReference type="SUPFAM" id="SSF53474">
    <property type="entry name" value="alpha/beta-Hydrolases"/>
    <property type="match status" value="1"/>
</dbReference>
<dbReference type="InParanoid" id="A0A6P4A047"/>
<dbReference type="RefSeq" id="XP_015881248.3">
    <property type="nucleotide sequence ID" value="XM_016025762.3"/>
</dbReference>
<evidence type="ECO:0000313" key="6">
    <source>
        <dbReference type="Proteomes" id="UP001652623"/>
    </source>
</evidence>
<evidence type="ECO:0000256" key="2">
    <source>
        <dbReference type="PIRNR" id="PIRNR000862"/>
    </source>
</evidence>
<organism evidence="6 7">
    <name type="scientific">Ziziphus jujuba</name>
    <name type="common">Chinese jujube</name>
    <name type="synonym">Ziziphus sativa</name>
    <dbReference type="NCBI Taxonomy" id="326968"/>
    <lineage>
        <taxon>Eukaryota</taxon>
        <taxon>Viridiplantae</taxon>
        <taxon>Streptophyta</taxon>
        <taxon>Embryophyta</taxon>
        <taxon>Tracheophyta</taxon>
        <taxon>Spermatophyta</taxon>
        <taxon>Magnoliopsida</taxon>
        <taxon>eudicotyledons</taxon>
        <taxon>Gunneridae</taxon>
        <taxon>Pentapetalae</taxon>
        <taxon>rosids</taxon>
        <taxon>fabids</taxon>
        <taxon>Rosales</taxon>
        <taxon>Rhamnaceae</taxon>
        <taxon>Paliureae</taxon>
        <taxon>Ziziphus</taxon>
    </lineage>
</organism>
<protein>
    <recommendedName>
        <fullName evidence="2">Lipase</fullName>
    </recommendedName>
</protein>
<feature type="chain" id="PRO_5027833177" description="Lipase" evidence="4">
    <location>
        <begin position="24"/>
        <end position="402"/>
    </location>
</feature>
<dbReference type="InterPro" id="IPR025483">
    <property type="entry name" value="Lipase_euk"/>
</dbReference>
<dbReference type="PIRSF" id="PIRSF000862">
    <property type="entry name" value="Steryl_ester_lip"/>
    <property type="match status" value="1"/>
</dbReference>
<dbReference type="InterPro" id="IPR006693">
    <property type="entry name" value="AB_hydrolase_lipase"/>
</dbReference>
<dbReference type="GO" id="GO:0016042">
    <property type="term" value="P:lipid catabolic process"/>
    <property type="evidence" value="ECO:0007669"/>
    <property type="project" value="UniProtKB-KW"/>
</dbReference>
<sequence length="402" mass="44716">MANTLPIILFPIALVLCISAAMAARTKISIVSSLSQDGNFSICKSLVETQGYTCQEHNVTTPDGYILGLQRILVANKTANNPPVLLQHGLLTDAQSWMLGSPNESLAFMLADNRFDVWLSNTRGTPSSLGHTSLTPHDFTYWEWSWDELAAYDLPTFIQYVHDQTGQKLHYIGHSLGTLTALAAFSEGKLLNMLRSTVLLSPISYLGQMPSPVPRTISELYLSEKLYRLGVRQFIPGGQDVAKLVEFACNRLGISCTNLLTILTGPNCCVKKSVLNAFLERGPQPTAMKNIMHLAQMVRTKTIAKYGYGNEDENMKHYGQATPPIYNMTNIPKNFPLFLSYGGKDTLSDVNDNQVLLDNLKVHDRDKMVVQYLANYAHVDFVLGTNANRNVFEPLIAFLRLH</sequence>
<evidence type="ECO:0000256" key="4">
    <source>
        <dbReference type="SAM" id="SignalP"/>
    </source>
</evidence>
<dbReference type="Proteomes" id="UP001652623">
    <property type="component" value="Chromosome 4"/>
</dbReference>
<evidence type="ECO:0000256" key="1">
    <source>
        <dbReference type="ARBA" id="ARBA00010701"/>
    </source>
</evidence>
<dbReference type="InterPro" id="IPR029058">
    <property type="entry name" value="AB_hydrolase_fold"/>
</dbReference>
<dbReference type="PANTHER" id="PTHR11005">
    <property type="entry name" value="LYSOSOMAL ACID LIPASE-RELATED"/>
    <property type="match status" value="1"/>
</dbReference>
<name>A0A6P4A047_ZIZJJ</name>
<keyword evidence="6" id="KW-1185">Reference proteome</keyword>
<keyword evidence="2" id="KW-0443">Lipid metabolism</keyword>
<feature type="active site" description="Charge relay system" evidence="3">
    <location>
        <position position="378"/>
    </location>
</feature>
<feature type="signal peptide" evidence="4">
    <location>
        <begin position="1"/>
        <end position="23"/>
    </location>
</feature>
<gene>
    <name evidence="7" type="primary">LOC107417173</name>
</gene>
<dbReference type="Pfam" id="PF04083">
    <property type="entry name" value="Abhydro_lipase"/>
    <property type="match status" value="1"/>
</dbReference>
<dbReference type="GeneID" id="107417173"/>
<dbReference type="Gene3D" id="3.40.50.1820">
    <property type="entry name" value="alpha/beta hydrolase"/>
    <property type="match status" value="1"/>
</dbReference>
<evidence type="ECO:0000313" key="7">
    <source>
        <dbReference type="RefSeq" id="XP_015881248.3"/>
    </source>
</evidence>
<feature type="active site" description="Charge relay system" evidence="3">
    <location>
        <position position="345"/>
    </location>
</feature>
<dbReference type="GO" id="GO:0016788">
    <property type="term" value="F:hydrolase activity, acting on ester bonds"/>
    <property type="evidence" value="ECO:0007669"/>
    <property type="project" value="InterPro"/>
</dbReference>
<reference evidence="7" key="1">
    <citation type="submission" date="2025-08" db="UniProtKB">
        <authorList>
            <consortium name="RefSeq"/>
        </authorList>
    </citation>
    <scope>IDENTIFICATION</scope>
    <source>
        <tissue evidence="7">Seedling</tissue>
    </source>
</reference>
<evidence type="ECO:0000259" key="5">
    <source>
        <dbReference type="Pfam" id="PF04083"/>
    </source>
</evidence>
<accession>A0A6P4A047</accession>
<feature type="active site" description="Nucleophile" evidence="3">
    <location>
        <position position="175"/>
    </location>
</feature>
<dbReference type="KEGG" id="zju:107417173"/>
<evidence type="ECO:0000256" key="3">
    <source>
        <dbReference type="PIRSR" id="PIRSR000862-1"/>
    </source>
</evidence>
<dbReference type="AlphaFoldDB" id="A0A6P4A047"/>
<keyword evidence="2" id="KW-0378">Hydrolase</keyword>
<dbReference type="FunFam" id="3.40.50.1820:FF:000126">
    <property type="entry name" value="Lipase"/>
    <property type="match status" value="1"/>
</dbReference>
<keyword evidence="2" id="KW-0442">Lipid degradation</keyword>
<comment type="similarity">
    <text evidence="1 2">Belongs to the AB hydrolase superfamily. Lipase family.</text>
</comment>